<protein>
    <submittedName>
        <fullName evidence="1">Uncharacterized protein</fullName>
    </submittedName>
</protein>
<dbReference type="Proteomes" id="UP000593560">
    <property type="component" value="Unassembled WGS sequence"/>
</dbReference>
<sequence>MDNRWLRTVDGTPCNLDNLGNFNQGNLSYEGNVLGRNVREGIGSQNINPNLRQAGSGKYKESSSYNLGYDGGMLEWSPLGLDMDLWICYRMWRRTLLLWWKVRKGSVS</sequence>
<keyword evidence="2" id="KW-1185">Reference proteome</keyword>
<accession>A0A7J9HG61</accession>
<organism evidence="1 2">
    <name type="scientific">Gossypium harknessii</name>
    <dbReference type="NCBI Taxonomy" id="34285"/>
    <lineage>
        <taxon>Eukaryota</taxon>
        <taxon>Viridiplantae</taxon>
        <taxon>Streptophyta</taxon>
        <taxon>Embryophyta</taxon>
        <taxon>Tracheophyta</taxon>
        <taxon>Spermatophyta</taxon>
        <taxon>Magnoliopsida</taxon>
        <taxon>eudicotyledons</taxon>
        <taxon>Gunneridae</taxon>
        <taxon>Pentapetalae</taxon>
        <taxon>rosids</taxon>
        <taxon>malvids</taxon>
        <taxon>Malvales</taxon>
        <taxon>Malvaceae</taxon>
        <taxon>Malvoideae</taxon>
        <taxon>Gossypium</taxon>
    </lineage>
</organism>
<reference evidence="1 2" key="1">
    <citation type="journal article" date="2019" name="Genome Biol. Evol.">
        <title>Insights into the evolution of the New World diploid cottons (Gossypium, subgenus Houzingenia) based on genome sequencing.</title>
        <authorList>
            <person name="Grover C.E."/>
            <person name="Arick M.A. 2nd"/>
            <person name="Thrash A."/>
            <person name="Conover J.L."/>
            <person name="Sanders W.S."/>
            <person name="Peterson D.G."/>
            <person name="Frelichowski J.E."/>
            <person name="Scheffler J.A."/>
            <person name="Scheffler B.E."/>
            <person name="Wendel J.F."/>
        </authorList>
    </citation>
    <scope>NUCLEOTIDE SEQUENCE [LARGE SCALE GENOMIC DNA]</scope>
    <source>
        <strain evidence="1">0</strain>
        <tissue evidence="1">Leaf</tissue>
    </source>
</reference>
<gene>
    <name evidence="1" type="ORF">Gohar_024520</name>
</gene>
<evidence type="ECO:0000313" key="2">
    <source>
        <dbReference type="Proteomes" id="UP000593560"/>
    </source>
</evidence>
<comment type="caution">
    <text evidence="1">The sequence shown here is derived from an EMBL/GenBank/DDBJ whole genome shotgun (WGS) entry which is preliminary data.</text>
</comment>
<name>A0A7J9HG61_9ROSI</name>
<proteinExistence type="predicted"/>
<dbReference type="AlphaFoldDB" id="A0A7J9HG61"/>
<evidence type="ECO:0000313" key="1">
    <source>
        <dbReference type="EMBL" id="MBA0808810.1"/>
    </source>
</evidence>
<dbReference type="EMBL" id="JABFAD010000009">
    <property type="protein sequence ID" value="MBA0808810.1"/>
    <property type="molecule type" value="Genomic_DNA"/>
</dbReference>
<dbReference type="OrthoDB" id="10351963at2759"/>